<organism evidence="2 3">
    <name type="scientific">Dictyobacter alpinus</name>
    <dbReference type="NCBI Taxonomy" id="2014873"/>
    <lineage>
        <taxon>Bacteria</taxon>
        <taxon>Bacillati</taxon>
        <taxon>Chloroflexota</taxon>
        <taxon>Ktedonobacteria</taxon>
        <taxon>Ktedonobacterales</taxon>
        <taxon>Dictyobacteraceae</taxon>
        <taxon>Dictyobacter</taxon>
    </lineage>
</organism>
<dbReference type="AlphaFoldDB" id="A0A402BCR4"/>
<dbReference type="InterPro" id="IPR004360">
    <property type="entry name" value="Glyas_Fos-R_dOase_dom"/>
</dbReference>
<dbReference type="OrthoDB" id="9796521at2"/>
<keyword evidence="3" id="KW-1185">Reference proteome</keyword>
<gene>
    <name evidence="2" type="ORF">KDA_45610</name>
</gene>
<protein>
    <submittedName>
        <fullName evidence="2">Glyoxalase</fullName>
    </submittedName>
</protein>
<dbReference type="Gene3D" id="3.10.180.10">
    <property type="entry name" value="2,3-Dihydroxybiphenyl 1,2-Dioxygenase, domain 1"/>
    <property type="match status" value="1"/>
</dbReference>
<name>A0A402BCR4_9CHLR</name>
<proteinExistence type="predicted"/>
<dbReference type="PROSITE" id="PS51819">
    <property type="entry name" value="VOC"/>
    <property type="match status" value="1"/>
</dbReference>
<dbReference type="EMBL" id="BIFT01000001">
    <property type="protein sequence ID" value="GCE29077.1"/>
    <property type="molecule type" value="Genomic_DNA"/>
</dbReference>
<evidence type="ECO:0000259" key="1">
    <source>
        <dbReference type="PROSITE" id="PS51819"/>
    </source>
</evidence>
<dbReference type="SUPFAM" id="SSF54593">
    <property type="entry name" value="Glyoxalase/Bleomycin resistance protein/Dihydroxybiphenyl dioxygenase"/>
    <property type="match status" value="1"/>
</dbReference>
<comment type="caution">
    <text evidence="2">The sequence shown here is derived from an EMBL/GenBank/DDBJ whole genome shotgun (WGS) entry which is preliminary data.</text>
</comment>
<dbReference type="Pfam" id="PF00903">
    <property type="entry name" value="Glyoxalase"/>
    <property type="match status" value="1"/>
</dbReference>
<feature type="domain" description="VOC" evidence="1">
    <location>
        <begin position="2"/>
        <end position="121"/>
    </location>
</feature>
<dbReference type="Proteomes" id="UP000287171">
    <property type="component" value="Unassembled WGS sequence"/>
</dbReference>
<evidence type="ECO:0000313" key="3">
    <source>
        <dbReference type="Proteomes" id="UP000287171"/>
    </source>
</evidence>
<reference evidence="3" key="1">
    <citation type="submission" date="2018-12" db="EMBL/GenBank/DDBJ databases">
        <title>Tengunoibacter tsumagoiensis gen. nov., sp. nov., Dictyobacter kobayashii sp. nov., D. alpinus sp. nov., and D. joshuensis sp. nov. and description of Dictyobacteraceae fam. nov. within the order Ktedonobacterales isolated from Tengu-no-mugimeshi.</title>
        <authorList>
            <person name="Wang C.M."/>
            <person name="Zheng Y."/>
            <person name="Sakai Y."/>
            <person name="Toyoda A."/>
            <person name="Minakuchi Y."/>
            <person name="Abe K."/>
            <person name="Yokota A."/>
            <person name="Yabe S."/>
        </authorList>
    </citation>
    <scope>NUCLEOTIDE SEQUENCE [LARGE SCALE GENOMIC DNA]</scope>
    <source>
        <strain evidence="3">Uno16</strain>
    </source>
</reference>
<dbReference type="RefSeq" id="WP_126629220.1">
    <property type="nucleotide sequence ID" value="NZ_BIFT01000001.1"/>
</dbReference>
<dbReference type="InterPro" id="IPR037523">
    <property type="entry name" value="VOC_core"/>
</dbReference>
<evidence type="ECO:0000313" key="2">
    <source>
        <dbReference type="EMBL" id="GCE29077.1"/>
    </source>
</evidence>
<sequence length="123" mass="13769">MALNLYMLGLVAQDMEKSLEFYRRLGLAIPEGSDGQKHVEVKMTGDITFFLNAPERVAVEGSPRVILEFYLHDRAEVDAKYKMMVDYGYESSRAPFVAGSIGMYFAMINDPDGNTILFSADAK</sequence>
<accession>A0A402BCR4</accession>
<dbReference type="PANTHER" id="PTHR36503">
    <property type="entry name" value="BLR2520 PROTEIN"/>
    <property type="match status" value="1"/>
</dbReference>
<dbReference type="InterPro" id="IPR029068">
    <property type="entry name" value="Glyas_Bleomycin-R_OHBP_Dase"/>
</dbReference>
<dbReference type="PANTHER" id="PTHR36503:SF3">
    <property type="entry name" value="BLR0126 PROTEIN"/>
    <property type="match status" value="1"/>
</dbReference>